<keyword evidence="2" id="KW-0472">Membrane</keyword>
<dbReference type="EMBL" id="DF968182">
    <property type="protein sequence ID" value="GAP41938.1"/>
    <property type="molecule type" value="Genomic_DNA"/>
</dbReference>
<keyword evidence="1" id="KW-0175">Coiled coil</keyword>
<reference evidence="3" key="1">
    <citation type="journal article" date="2015" name="Genome Announc.">
        <title>Draft Genome Sequence of Bacteroidales Strain TBC1, a Novel Isolate from a Methanogenic Wastewater Treatment System.</title>
        <authorList>
            <person name="Tourlousse D.M."/>
            <person name="Matsuura N."/>
            <person name="Sun L."/>
            <person name="Toyonaga M."/>
            <person name="Kuroda K."/>
            <person name="Ohashi A."/>
            <person name="Cruz R."/>
            <person name="Yamaguchi T."/>
            <person name="Sekiguchi Y."/>
        </authorList>
    </citation>
    <scope>NUCLEOTIDE SEQUENCE [LARGE SCALE GENOMIC DNA]</scope>
    <source>
        <strain evidence="3">TBC1</strain>
    </source>
</reference>
<evidence type="ECO:0000256" key="1">
    <source>
        <dbReference type="SAM" id="Coils"/>
    </source>
</evidence>
<keyword evidence="4" id="KW-1185">Reference proteome</keyword>
<protein>
    <recommendedName>
        <fullName evidence="5">Chromosome partitioning protein ParA</fullName>
    </recommendedName>
</protein>
<evidence type="ECO:0008006" key="5">
    <source>
        <dbReference type="Google" id="ProtNLM"/>
    </source>
</evidence>
<feature type="transmembrane region" description="Helical" evidence="2">
    <location>
        <begin position="18"/>
        <end position="36"/>
    </location>
</feature>
<dbReference type="RefSeq" id="WP_062036851.1">
    <property type="nucleotide sequence ID" value="NZ_DF968182.1"/>
</dbReference>
<dbReference type="AlphaFoldDB" id="A0A0S7BUY6"/>
<accession>A0A0S7BUY6</accession>
<keyword evidence="2" id="KW-1133">Transmembrane helix</keyword>
<dbReference type="OrthoDB" id="1115172at2"/>
<sequence>MDSMNDINVGNKSRNKSLIIIVILLAALALLTWLYLSTRSRLGSLLEEKEKQRVELQHELDSLITEHNNIKLEYGTFSDSLVAKDSIIQANALEIRKLLDTQYEFYKVKKKLDRLRSISQGYLKQIDSLYTVNQELKAENEQIRSSYQMEQQKSSSLLKDKEALTEKVTMAAVLRAYKITASGVRGSGDKERITDKAKRVEKIKVCFTLGENPLLSAGAKDIYVRIARPDKIILARGRGDDYSFSYKGEILQYTMRETVNYQNQAMDICTYWINRSAKENLPEGVYVVSVYAEDFEIGQTSFELK</sequence>
<dbReference type="STRING" id="1678841.TBC1_1166"/>
<keyword evidence="2" id="KW-0812">Transmembrane</keyword>
<name>A0A0S7BUY6_9BACT</name>
<organism evidence="3">
    <name type="scientific">Lentimicrobium saccharophilum</name>
    <dbReference type="NCBI Taxonomy" id="1678841"/>
    <lineage>
        <taxon>Bacteria</taxon>
        <taxon>Pseudomonadati</taxon>
        <taxon>Bacteroidota</taxon>
        <taxon>Bacteroidia</taxon>
        <taxon>Bacteroidales</taxon>
        <taxon>Lentimicrobiaceae</taxon>
        <taxon>Lentimicrobium</taxon>
    </lineage>
</organism>
<gene>
    <name evidence="3" type="ORF">TBC1_1166</name>
</gene>
<feature type="coiled-coil region" evidence="1">
    <location>
        <begin position="39"/>
        <end position="73"/>
    </location>
</feature>
<proteinExistence type="predicted"/>
<evidence type="ECO:0000313" key="4">
    <source>
        <dbReference type="Proteomes" id="UP000053091"/>
    </source>
</evidence>
<evidence type="ECO:0000256" key="2">
    <source>
        <dbReference type="SAM" id="Phobius"/>
    </source>
</evidence>
<evidence type="ECO:0000313" key="3">
    <source>
        <dbReference type="EMBL" id="GAP41938.1"/>
    </source>
</evidence>
<dbReference type="Proteomes" id="UP000053091">
    <property type="component" value="Unassembled WGS sequence"/>
</dbReference>